<evidence type="ECO:0000313" key="1">
    <source>
        <dbReference type="EMBL" id="KMO86937.1"/>
    </source>
</evidence>
<evidence type="ECO:0000313" key="2">
    <source>
        <dbReference type="Proteomes" id="UP000036503"/>
    </source>
</evidence>
<accession>A0A0J6WYJ0</accession>
<gene>
    <name evidence="1" type="ORF">AB840_05265</name>
</gene>
<dbReference type="NCBIfam" id="TIGR04076">
    <property type="entry name" value="TIGR04076 family protein"/>
    <property type="match status" value="1"/>
</dbReference>
<dbReference type="PATRIC" id="fig|1122219.3.peg.430"/>
<evidence type="ECO:0008006" key="3">
    <source>
        <dbReference type="Google" id="ProtNLM"/>
    </source>
</evidence>
<dbReference type="InParanoid" id="A0A0J6WYJ0"/>
<dbReference type="RefSeq" id="WP_048513790.1">
    <property type="nucleotide sequence ID" value="NZ_FUXD01000007.1"/>
</dbReference>
<comment type="caution">
    <text evidence="1">The sequence shown here is derived from an EMBL/GenBank/DDBJ whole genome shotgun (WGS) entry which is preliminary data.</text>
</comment>
<dbReference type="EMBL" id="LEKT01000012">
    <property type="protein sequence ID" value="KMO86937.1"/>
    <property type="molecule type" value="Genomic_DNA"/>
</dbReference>
<dbReference type="STRING" id="39029.BSR42_03960"/>
<protein>
    <recommendedName>
        <fullName evidence="3">TIGR04076 family protein</fullName>
    </recommendedName>
</protein>
<dbReference type="OrthoDB" id="5432414at2"/>
<organism evidence="1 2">
    <name type="scientific">Megasphaera cerevisiae DSM 20462</name>
    <dbReference type="NCBI Taxonomy" id="1122219"/>
    <lineage>
        <taxon>Bacteria</taxon>
        <taxon>Bacillati</taxon>
        <taxon>Bacillota</taxon>
        <taxon>Negativicutes</taxon>
        <taxon>Veillonellales</taxon>
        <taxon>Veillonellaceae</taxon>
        <taxon>Megasphaera</taxon>
    </lineage>
</organism>
<name>A0A0J6WYJ0_9FIRM</name>
<sequence length="86" mass="9673">MDTYKIKLVVVESQCDHYTAGDEIIFDGPLIDKGRSGNLCMTALQALYPFVFAGRQGALWDHLVQCPDCDEKVIFKVEVQSETFDV</sequence>
<dbReference type="Proteomes" id="UP000036503">
    <property type="component" value="Unassembled WGS sequence"/>
</dbReference>
<keyword evidence="2" id="KW-1185">Reference proteome</keyword>
<dbReference type="InterPro" id="IPR023811">
    <property type="entry name" value="CHP04076"/>
</dbReference>
<dbReference type="AlphaFoldDB" id="A0A0J6WYJ0"/>
<reference evidence="1 2" key="1">
    <citation type="submission" date="2015-06" db="EMBL/GenBank/DDBJ databases">
        <title>Draft genome sequence of beer spoilage bacterium Megasphaera cerevisiae type strain 20462.</title>
        <authorList>
            <person name="Kutumbaka K."/>
            <person name="Pasmowitz J."/>
            <person name="Mategko J."/>
            <person name="Reyes D."/>
            <person name="Friedrich A."/>
            <person name="Han S."/>
            <person name="Martens-Habbena W."/>
            <person name="Neal-McKinney J."/>
            <person name="Janagama H.K."/>
            <person name="Nadala C."/>
            <person name="Samadpour M."/>
        </authorList>
    </citation>
    <scope>NUCLEOTIDE SEQUENCE [LARGE SCALE GENOMIC DNA]</scope>
    <source>
        <strain evidence="1 2">DSM 20462</strain>
    </source>
</reference>
<proteinExistence type="predicted"/>